<evidence type="ECO:0008006" key="3">
    <source>
        <dbReference type="Google" id="ProtNLM"/>
    </source>
</evidence>
<reference evidence="1 2" key="1">
    <citation type="submission" date="2013-08" db="EMBL/GenBank/DDBJ databases">
        <title>The genome sequence of Knoellia sinensis.</title>
        <authorList>
            <person name="Zhu W."/>
            <person name="Wang G."/>
        </authorList>
    </citation>
    <scope>NUCLEOTIDE SEQUENCE [LARGE SCALE GENOMIC DNA]</scope>
    <source>
        <strain evidence="1 2">KCTC 19936</strain>
    </source>
</reference>
<dbReference type="eggNOG" id="COG0553">
    <property type="taxonomic scope" value="Bacteria"/>
</dbReference>
<keyword evidence="2" id="KW-1185">Reference proteome</keyword>
<name>A0A0A0J0R5_9MICO</name>
<organism evidence="1 2">
    <name type="scientific">Knoellia sinensis KCTC 19936</name>
    <dbReference type="NCBI Taxonomy" id="1385520"/>
    <lineage>
        <taxon>Bacteria</taxon>
        <taxon>Bacillati</taxon>
        <taxon>Actinomycetota</taxon>
        <taxon>Actinomycetes</taxon>
        <taxon>Micrococcales</taxon>
        <taxon>Intrasporangiaceae</taxon>
        <taxon>Knoellia</taxon>
    </lineage>
</organism>
<dbReference type="Gene3D" id="3.40.50.300">
    <property type="entry name" value="P-loop containing nucleotide triphosphate hydrolases"/>
    <property type="match status" value="2"/>
</dbReference>
<evidence type="ECO:0000313" key="1">
    <source>
        <dbReference type="EMBL" id="KGN29777.1"/>
    </source>
</evidence>
<accession>A0A0A0J0R5</accession>
<evidence type="ECO:0000313" key="2">
    <source>
        <dbReference type="Proteomes" id="UP000030002"/>
    </source>
</evidence>
<dbReference type="InterPro" id="IPR027417">
    <property type="entry name" value="P-loop_NTPase"/>
</dbReference>
<dbReference type="OrthoDB" id="9814088at2"/>
<comment type="caution">
    <text evidence="1">The sequence shown here is derived from an EMBL/GenBank/DDBJ whole genome shotgun (WGS) entry which is preliminary data.</text>
</comment>
<sequence length="1063" mass="117077">MTRFSADPILAGLTDFQRRTVDHVCRQLQTPGGSGWFLVADETGLGKSMVARGVIAKTVEMLETDDNIKRIDIVYVCANADLAQQNITRLNVTPDEAVAFSSRLTLLARHTAKLANTRRAGKPVNLVSFTPGTSFDMGHSNGAAPERAMLFLILCQIFDLSKAQQTALKRILQGQVRTLDGFSSTIYGLQAELERDGIDPVIVRTFKKEIGYGQRRLGGQLLELIDAVTGRSTVPKSHVDEPAKMVRSLRRALARASVESLEPDLVILDEFQRFRHLLNEDSEAGELAHDLFRHQAAKVLLLSATPYKAFTYAEEMGEDHASDFLKTVGFLGEGHADFDIQGLQGQLGNYRAAVTRGRDAGAITQAISTELLKVMSRAERPQVEDVIGRKEVVRPAAAVTAADLVGYGALSEVARAVKEPRDAGLVTAEYWKSAPYFVNFCDTYKLGERIKGATLSGTPVPALTRTQRLRRERLESFTPIDGGNAKMRDLLAHTVDKGWWKLLWIPPSMPYFEPGGPYAGVEGVTKMLVFSSWTATPTAVASILSYEAERRAAEGSGYSSYTAESRRRQTRPLSYSVRDGVPAEMTTMLVSWPMPGLAEAADPLALVAANGGRPLNLADAVTAAGRRVVDVFGQAPSHSRSRATGADGHESLWRVVFSHVSAWPDSHPDTESLHMYVNAMSGHSVGSEDDDGGSPQDAGQWAHVEAAKAALQAGALSLEPEQVEMLARIALHSPANIAYRALSRVLTDADAVEQATHFEAAAVIGNGLRSLFNRPDVAKLIEKVTDDDQAFWQRVLQYCAWGNLQATMDEFVHHLRQDQFSSPLTEWTLLDLADTVAASISLRASTYQALNADDVGAPLTFAPKFALRYGGRKNESEDARQPEVRRAFNGPFWPFVLASTSVGQEGIDFHWWSHSVFHWNVPPNPVDFEQREGRVDRYRGHAIRRNVAHKHAQAVLADPGRDPWQRAFELATDLTETYGDFTPNWVYPGPAQIERHVAPFALSSDQGRYEQTKKDVALYRLTFGQPRQEDMITLLRQRGEVGGVYSHSDYRINLTPPEADALP</sequence>
<dbReference type="RefSeq" id="WP_035919389.1">
    <property type="nucleotide sequence ID" value="NZ_AVPJ01000029.1"/>
</dbReference>
<dbReference type="SUPFAM" id="SSF52540">
    <property type="entry name" value="P-loop containing nucleoside triphosphate hydrolases"/>
    <property type="match status" value="2"/>
</dbReference>
<dbReference type="AlphaFoldDB" id="A0A0A0J0R5"/>
<proteinExistence type="predicted"/>
<gene>
    <name evidence="1" type="ORF">N802_11380</name>
</gene>
<protein>
    <recommendedName>
        <fullName evidence="3">Helicase</fullName>
    </recommendedName>
</protein>
<dbReference type="Proteomes" id="UP000030002">
    <property type="component" value="Unassembled WGS sequence"/>
</dbReference>
<dbReference type="STRING" id="1385520.N802_11380"/>
<dbReference type="EMBL" id="AVPJ01000029">
    <property type="protein sequence ID" value="KGN29777.1"/>
    <property type="molecule type" value="Genomic_DNA"/>
</dbReference>